<name>A0A9P1I858_9PELO</name>
<dbReference type="GO" id="GO:0052629">
    <property type="term" value="F:phosphatidylinositol-3,5-bisphosphate 3-phosphatase activity"/>
    <property type="evidence" value="ECO:0007669"/>
    <property type="project" value="TreeGrafter"/>
</dbReference>
<dbReference type="GO" id="GO:0012505">
    <property type="term" value="C:endomembrane system"/>
    <property type="evidence" value="ECO:0007669"/>
    <property type="project" value="UniProtKB-SubCell"/>
</dbReference>
<dbReference type="InterPro" id="IPR016130">
    <property type="entry name" value="Tyr_Pase_AS"/>
</dbReference>
<dbReference type="Proteomes" id="UP001152747">
    <property type="component" value="Unassembled WGS sequence"/>
</dbReference>
<feature type="binding site" evidence="7">
    <location>
        <begin position="327"/>
        <end position="333"/>
    </location>
    <ligand>
        <name>substrate</name>
    </ligand>
</feature>
<evidence type="ECO:0000256" key="5">
    <source>
        <dbReference type="ARBA" id="ARBA00023098"/>
    </source>
</evidence>
<evidence type="ECO:0000259" key="9">
    <source>
        <dbReference type="PROSITE" id="PS51339"/>
    </source>
</evidence>
<evidence type="ECO:0008006" key="12">
    <source>
        <dbReference type="Google" id="ProtNLM"/>
    </source>
</evidence>
<dbReference type="InterPro" id="IPR010569">
    <property type="entry name" value="Myotubularin-like_Pase_dom"/>
</dbReference>
<dbReference type="AlphaFoldDB" id="A0A9P1I858"/>
<dbReference type="PROSITE" id="PS50056">
    <property type="entry name" value="TYR_PHOSPHATASE_2"/>
    <property type="match status" value="1"/>
</dbReference>
<evidence type="ECO:0000256" key="3">
    <source>
        <dbReference type="ARBA" id="ARBA00007471"/>
    </source>
</evidence>
<evidence type="ECO:0000256" key="1">
    <source>
        <dbReference type="ARBA" id="ARBA00004184"/>
    </source>
</evidence>
<reference evidence="10" key="1">
    <citation type="submission" date="2022-11" db="EMBL/GenBank/DDBJ databases">
        <authorList>
            <person name="Kikuchi T."/>
        </authorList>
    </citation>
    <scope>NUCLEOTIDE SEQUENCE</scope>
    <source>
        <strain evidence="10">PS1010</strain>
    </source>
</reference>
<evidence type="ECO:0000256" key="2">
    <source>
        <dbReference type="ARBA" id="ARBA00004496"/>
    </source>
</evidence>
<comment type="caution">
    <text evidence="10">The sequence shown here is derived from an EMBL/GenBank/DDBJ whole genome shotgun (WGS) entry which is preliminary data.</text>
</comment>
<dbReference type="InterPro" id="IPR003595">
    <property type="entry name" value="Tyr_Pase_cat"/>
</dbReference>
<dbReference type="SUPFAM" id="SSF52799">
    <property type="entry name" value="(Phosphotyrosine protein) phosphatases II"/>
    <property type="match status" value="1"/>
</dbReference>
<dbReference type="InterPro" id="IPR030564">
    <property type="entry name" value="Myotubularin"/>
</dbReference>
<dbReference type="PROSITE" id="PS51339">
    <property type="entry name" value="PPASE_MYOTUBULARIN"/>
    <property type="match status" value="1"/>
</dbReference>
<dbReference type="InterPro" id="IPR029021">
    <property type="entry name" value="Prot-tyrosine_phosphatase-like"/>
</dbReference>
<feature type="binding site" evidence="7">
    <location>
        <begin position="242"/>
        <end position="245"/>
    </location>
    <ligand>
        <name>substrate</name>
    </ligand>
</feature>
<dbReference type="GO" id="GO:0004438">
    <property type="term" value="F:phosphatidylinositol-3-phosphate phosphatase activity"/>
    <property type="evidence" value="ECO:0007669"/>
    <property type="project" value="TreeGrafter"/>
</dbReference>
<dbReference type="Gene3D" id="2.30.29.30">
    <property type="entry name" value="Pleckstrin-homology domain (PH domain)/Phosphotyrosine-binding domain (PTB)"/>
    <property type="match status" value="1"/>
</dbReference>
<dbReference type="InterPro" id="IPR000387">
    <property type="entry name" value="Tyr_Pase_dom"/>
</dbReference>
<feature type="domain" description="Tyrosine specific protein phosphatases" evidence="8">
    <location>
        <begin position="296"/>
        <end position="362"/>
    </location>
</feature>
<feature type="domain" description="Myotubularin phosphatase" evidence="9">
    <location>
        <begin position="148"/>
        <end position="492"/>
    </location>
</feature>
<dbReference type="PROSITE" id="PS00383">
    <property type="entry name" value="TYR_PHOSPHATASE_1"/>
    <property type="match status" value="1"/>
</dbReference>
<dbReference type="PANTHER" id="PTHR10807">
    <property type="entry name" value="MYOTUBULARIN-RELATED"/>
    <property type="match status" value="1"/>
</dbReference>
<dbReference type="GO" id="GO:0016020">
    <property type="term" value="C:membrane"/>
    <property type="evidence" value="ECO:0007669"/>
    <property type="project" value="TreeGrafter"/>
</dbReference>
<comment type="subcellular location">
    <subcellularLocation>
        <location evidence="2">Cytoplasm</location>
    </subcellularLocation>
    <subcellularLocation>
        <location evidence="1">Endomembrane system</location>
        <topology evidence="1">Peripheral membrane protein</topology>
    </subcellularLocation>
</comment>
<comment type="similarity">
    <text evidence="3">Belongs to the protein-tyrosine phosphatase family. Non-receptor class myotubularin subfamily.</text>
</comment>
<sequence length="537" mass="61991">MSQTSLDPPIDIKFLAAESVICSDRSVAYLGPFGRTTGRIVVTRYRLVFIVDDASQKFHRIWTIDVPLGQISKVEKYGGKSTSSREDGYGFIVYCKDYRSYKFSSSPLATGRKTICDAINRYAFPLTNSLPIFAFIHAAESPAPLKDGWKIYNPLKEFERQGVRESKQWVILETLNQNYKFSDTYPKLFRSRQRIPVLSWLNKQTGASITRCSQPMTGMTGRRSAEDESHLTNIMLANANLNRAKGGGYEENYENASLIFLDIHNIHVIRESLKKLVLALIPRVDEKSYYKTLDESKWLNHIQAILEGSVKIVHNVENSKQSVLVHCSDGWDRTAQLTSLSMLQIDEYYRTLEGFIVLIEKEWCSFGHKFGQRIGHGEDRPTDSERAPIFVQFFDCLWQIMQQNATRFEFTEQLLIVIIDEMYACKYGTFLYNTEKIRHADNKCAEKTFSLWSYVMENKKRFLNPLYDKYSSSGPLQVNPSFCRLQVWTNYYARSNPHVVTPKDEGIQQINNRQSVCKSQFLEEIQQFDEFSKNLAA</sequence>
<evidence type="ECO:0000256" key="7">
    <source>
        <dbReference type="PIRSR" id="PIRSR630564-2"/>
    </source>
</evidence>
<dbReference type="GO" id="GO:0046856">
    <property type="term" value="P:phosphatidylinositol dephosphorylation"/>
    <property type="evidence" value="ECO:0007669"/>
    <property type="project" value="TreeGrafter"/>
</dbReference>
<keyword evidence="11" id="KW-1185">Reference proteome</keyword>
<evidence type="ECO:0000259" key="8">
    <source>
        <dbReference type="PROSITE" id="PS50056"/>
    </source>
</evidence>
<feature type="binding site" evidence="7">
    <location>
        <begin position="265"/>
        <end position="266"/>
    </location>
    <ligand>
        <name>substrate</name>
    </ligand>
</feature>
<dbReference type="SUPFAM" id="SSF50729">
    <property type="entry name" value="PH domain-like"/>
    <property type="match status" value="1"/>
</dbReference>
<dbReference type="InterPro" id="IPR011993">
    <property type="entry name" value="PH-like_dom_sf"/>
</dbReference>
<gene>
    <name evidence="10" type="ORF">CAMP_LOCUS2786</name>
</gene>
<dbReference type="SMART" id="SM00404">
    <property type="entry name" value="PTPc_motif"/>
    <property type="match status" value="1"/>
</dbReference>
<feature type="active site" description="Phosphocysteine intermediate" evidence="6">
    <location>
        <position position="327"/>
    </location>
</feature>
<keyword evidence="5" id="KW-0443">Lipid metabolism</keyword>
<evidence type="ECO:0000256" key="4">
    <source>
        <dbReference type="ARBA" id="ARBA00022490"/>
    </source>
</evidence>
<proteinExistence type="inferred from homology"/>
<evidence type="ECO:0000313" key="11">
    <source>
        <dbReference type="Proteomes" id="UP001152747"/>
    </source>
</evidence>
<keyword evidence="4" id="KW-0963">Cytoplasm</keyword>
<dbReference type="OrthoDB" id="271628at2759"/>
<protein>
    <recommendedName>
        <fullName evidence="12">Phosphatidylinositol-3-phosphatase</fullName>
    </recommendedName>
</protein>
<dbReference type="PANTHER" id="PTHR10807:SF128">
    <property type="entry name" value="PHOSPHATIDYLINOSITOL-3,5-BISPHOSPHATE 3-PHOSPHATASE"/>
    <property type="match status" value="1"/>
</dbReference>
<evidence type="ECO:0000256" key="6">
    <source>
        <dbReference type="PIRSR" id="PIRSR630564-1"/>
    </source>
</evidence>
<dbReference type="GO" id="GO:0005737">
    <property type="term" value="C:cytoplasm"/>
    <property type="evidence" value="ECO:0007669"/>
    <property type="project" value="UniProtKB-SubCell"/>
</dbReference>
<dbReference type="Pfam" id="PF06602">
    <property type="entry name" value="Myotub-related"/>
    <property type="match status" value="2"/>
</dbReference>
<organism evidence="10 11">
    <name type="scientific">Caenorhabditis angaria</name>
    <dbReference type="NCBI Taxonomy" id="860376"/>
    <lineage>
        <taxon>Eukaryota</taxon>
        <taxon>Metazoa</taxon>
        <taxon>Ecdysozoa</taxon>
        <taxon>Nematoda</taxon>
        <taxon>Chromadorea</taxon>
        <taxon>Rhabditida</taxon>
        <taxon>Rhabditina</taxon>
        <taxon>Rhabditomorpha</taxon>
        <taxon>Rhabditoidea</taxon>
        <taxon>Rhabditidae</taxon>
        <taxon>Peloderinae</taxon>
        <taxon>Caenorhabditis</taxon>
    </lineage>
</organism>
<evidence type="ECO:0000313" key="10">
    <source>
        <dbReference type="EMBL" id="CAI5440149.1"/>
    </source>
</evidence>
<dbReference type="EMBL" id="CANHGI010000001">
    <property type="protein sequence ID" value="CAI5440149.1"/>
    <property type="molecule type" value="Genomic_DNA"/>
</dbReference>
<accession>A0A9P1I858</accession>